<keyword evidence="3" id="KW-0812">Transmembrane</keyword>
<dbReference type="InterPro" id="IPR000160">
    <property type="entry name" value="GGDEF_dom"/>
</dbReference>
<dbReference type="EMBL" id="BMNW01000005">
    <property type="protein sequence ID" value="GGM13412.1"/>
    <property type="molecule type" value="Genomic_DNA"/>
</dbReference>
<keyword evidence="6" id="KW-1185">Reference proteome</keyword>
<evidence type="ECO:0000256" key="2">
    <source>
        <dbReference type="ARBA" id="ARBA00034247"/>
    </source>
</evidence>
<dbReference type="NCBIfam" id="TIGR00254">
    <property type="entry name" value="GGDEF"/>
    <property type="match status" value="1"/>
</dbReference>
<evidence type="ECO:0000256" key="1">
    <source>
        <dbReference type="ARBA" id="ARBA00012528"/>
    </source>
</evidence>
<dbReference type="PANTHER" id="PTHR45138:SF9">
    <property type="entry name" value="DIGUANYLATE CYCLASE DGCM-RELATED"/>
    <property type="match status" value="1"/>
</dbReference>
<feature type="transmembrane region" description="Helical" evidence="3">
    <location>
        <begin position="36"/>
        <end position="55"/>
    </location>
</feature>
<protein>
    <recommendedName>
        <fullName evidence="1">diguanylate cyclase</fullName>
        <ecNumber evidence="1">2.7.7.65</ecNumber>
    </recommendedName>
</protein>
<dbReference type="SMART" id="SM00267">
    <property type="entry name" value="GGDEF"/>
    <property type="match status" value="1"/>
</dbReference>
<dbReference type="SUPFAM" id="SSF55073">
    <property type="entry name" value="Nucleotide cyclase"/>
    <property type="match status" value="1"/>
</dbReference>
<dbReference type="PANTHER" id="PTHR45138">
    <property type="entry name" value="REGULATORY COMPONENTS OF SENSORY TRANSDUCTION SYSTEM"/>
    <property type="match status" value="1"/>
</dbReference>
<name>A0ABQ2GU24_9PSED</name>
<dbReference type="Proteomes" id="UP000616499">
    <property type="component" value="Unassembled WGS sequence"/>
</dbReference>
<feature type="domain" description="GGDEF" evidence="4">
    <location>
        <begin position="233"/>
        <end position="365"/>
    </location>
</feature>
<proteinExistence type="predicted"/>
<evidence type="ECO:0000313" key="5">
    <source>
        <dbReference type="EMBL" id="GGM13412.1"/>
    </source>
</evidence>
<feature type="transmembrane region" description="Helical" evidence="3">
    <location>
        <begin position="61"/>
        <end position="78"/>
    </location>
</feature>
<evidence type="ECO:0000313" key="6">
    <source>
        <dbReference type="Proteomes" id="UP000616499"/>
    </source>
</evidence>
<dbReference type="InterPro" id="IPR029787">
    <property type="entry name" value="Nucleotide_cyclase"/>
</dbReference>
<gene>
    <name evidence="5" type="ORF">GCM10009425_25540</name>
</gene>
<organism evidence="5 6">
    <name type="scientific">Pseudomonas asuensis</name>
    <dbReference type="NCBI Taxonomy" id="1825787"/>
    <lineage>
        <taxon>Bacteria</taxon>
        <taxon>Pseudomonadati</taxon>
        <taxon>Pseudomonadota</taxon>
        <taxon>Gammaproteobacteria</taxon>
        <taxon>Pseudomonadales</taxon>
        <taxon>Pseudomonadaceae</taxon>
        <taxon>Pseudomonas</taxon>
    </lineage>
</organism>
<dbReference type="CDD" id="cd01949">
    <property type="entry name" value="GGDEF"/>
    <property type="match status" value="1"/>
</dbReference>
<evidence type="ECO:0000256" key="3">
    <source>
        <dbReference type="SAM" id="Phobius"/>
    </source>
</evidence>
<accession>A0ABQ2GU24</accession>
<dbReference type="Pfam" id="PF00990">
    <property type="entry name" value="GGDEF"/>
    <property type="match status" value="1"/>
</dbReference>
<keyword evidence="3" id="KW-1133">Transmembrane helix</keyword>
<feature type="transmembrane region" description="Helical" evidence="3">
    <location>
        <begin position="85"/>
        <end position="105"/>
    </location>
</feature>
<feature type="transmembrane region" description="Helical" evidence="3">
    <location>
        <begin position="111"/>
        <end position="128"/>
    </location>
</feature>
<sequence>MRVHVESDSMNSDLSASDRAQILETATDRFWSRGVLGIKAVLSIHIIFLLTFIALDVKALWLTNIGSVAIHFYCLQLLKAKRYRLTSTLLMSEIVMHAVVATIVLGWHTGFYYYLLCIIPIALFNYTVAPFWRWITCILICTCLLIGKVMDLFFAVEPLFMLSPEVTELFSLFNLGSAMVMLVYISALTASSSIAMQADLFTLANKDSLTNLYTRGRLHSEAQRLYRSPQTFKPISLIMLDVDHFKNINDTFGHDVGDMVLQRVSSVIASSVRGTDVASRWGGEEFLILMRNTDLKNADRIAERILAEIRAIRFEVEGSTIMVTATLATCVIGEHECLKDAIKRTDKALYQGKQQGRNRVMPAAQPVVA</sequence>
<dbReference type="EC" id="2.7.7.65" evidence="1"/>
<comment type="catalytic activity">
    <reaction evidence="2">
        <text>2 GTP = 3',3'-c-di-GMP + 2 diphosphate</text>
        <dbReference type="Rhea" id="RHEA:24898"/>
        <dbReference type="ChEBI" id="CHEBI:33019"/>
        <dbReference type="ChEBI" id="CHEBI:37565"/>
        <dbReference type="ChEBI" id="CHEBI:58805"/>
        <dbReference type="EC" id="2.7.7.65"/>
    </reaction>
</comment>
<feature type="transmembrane region" description="Helical" evidence="3">
    <location>
        <begin position="175"/>
        <end position="196"/>
    </location>
</feature>
<dbReference type="Gene3D" id="3.30.70.270">
    <property type="match status" value="1"/>
</dbReference>
<feature type="transmembrane region" description="Helical" evidence="3">
    <location>
        <begin position="135"/>
        <end position="155"/>
    </location>
</feature>
<comment type="caution">
    <text evidence="5">The sequence shown here is derived from an EMBL/GenBank/DDBJ whole genome shotgun (WGS) entry which is preliminary data.</text>
</comment>
<dbReference type="PROSITE" id="PS50887">
    <property type="entry name" value="GGDEF"/>
    <property type="match status" value="1"/>
</dbReference>
<dbReference type="InterPro" id="IPR050469">
    <property type="entry name" value="Diguanylate_Cyclase"/>
</dbReference>
<evidence type="ECO:0000259" key="4">
    <source>
        <dbReference type="PROSITE" id="PS50887"/>
    </source>
</evidence>
<reference evidence="6" key="1">
    <citation type="journal article" date="2019" name="Int. J. Syst. Evol. Microbiol.">
        <title>The Global Catalogue of Microorganisms (GCM) 10K type strain sequencing project: providing services to taxonomists for standard genome sequencing and annotation.</title>
        <authorList>
            <consortium name="The Broad Institute Genomics Platform"/>
            <consortium name="The Broad Institute Genome Sequencing Center for Infectious Disease"/>
            <person name="Wu L."/>
            <person name="Ma J."/>
        </authorList>
    </citation>
    <scope>NUCLEOTIDE SEQUENCE [LARGE SCALE GENOMIC DNA]</scope>
    <source>
        <strain evidence="6">JCM 13501</strain>
    </source>
</reference>
<dbReference type="InterPro" id="IPR043128">
    <property type="entry name" value="Rev_trsase/Diguanyl_cyclase"/>
</dbReference>
<keyword evidence="3" id="KW-0472">Membrane</keyword>